<evidence type="ECO:0000313" key="1">
    <source>
        <dbReference type="EMBL" id="GAF09753.1"/>
    </source>
</evidence>
<dbReference type="Pfam" id="PF14035">
    <property type="entry name" value="YlzJ"/>
    <property type="match status" value="1"/>
</dbReference>
<dbReference type="AlphaFoldDB" id="W7YQQ7"/>
<dbReference type="Proteomes" id="UP000019364">
    <property type="component" value="Unassembled WGS sequence"/>
</dbReference>
<gene>
    <name evidence="1" type="ORF">JCM16418_3907</name>
</gene>
<organism evidence="1 2">
    <name type="scientific">Paenibacillus pini JCM 16418</name>
    <dbReference type="NCBI Taxonomy" id="1236976"/>
    <lineage>
        <taxon>Bacteria</taxon>
        <taxon>Bacillati</taxon>
        <taxon>Bacillota</taxon>
        <taxon>Bacilli</taxon>
        <taxon>Bacillales</taxon>
        <taxon>Paenibacillaceae</taxon>
        <taxon>Paenibacillus</taxon>
    </lineage>
</organism>
<comment type="caution">
    <text evidence="1">The sequence shown here is derived from an EMBL/GenBank/DDBJ whole genome shotgun (WGS) entry which is preliminary data.</text>
</comment>
<proteinExistence type="predicted"/>
<dbReference type="eggNOG" id="ENOG5033ACS">
    <property type="taxonomic scope" value="Bacteria"/>
</dbReference>
<evidence type="ECO:0008006" key="3">
    <source>
        <dbReference type="Google" id="ProtNLM"/>
    </source>
</evidence>
<dbReference type="OrthoDB" id="1683573at2"/>
<dbReference type="STRING" id="1236976.JCM16418_3907"/>
<sequence length="77" mass="8480">MTLHTIIPLEAIWEGADKLDQPSEEVTIQGVLMQVNPLGNNEAQIVRLLGCPLGDYLNPAFAPGQIIHYIPTLKMDL</sequence>
<dbReference type="RefSeq" id="WP_036651572.1">
    <property type="nucleotide sequence ID" value="NZ_BAVZ01000014.1"/>
</dbReference>
<evidence type="ECO:0000313" key="2">
    <source>
        <dbReference type="Proteomes" id="UP000019364"/>
    </source>
</evidence>
<reference evidence="1 2" key="1">
    <citation type="journal article" date="2014" name="Genome Announc.">
        <title>Draft Genome Sequence of Paenibacillus pini JCM 16418T, Isolated from the Rhizosphere of Pine Tree.</title>
        <authorList>
            <person name="Yuki M."/>
            <person name="Oshima K."/>
            <person name="Suda W."/>
            <person name="Oshida Y."/>
            <person name="Kitamura K."/>
            <person name="Iida Y."/>
            <person name="Hattori M."/>
            <person name="Ohkuma M."/>
        </authorList>
    </citation>
    <scope>NUCLEOTIDE SEQUENCE [LARGE SCALE GENOMIC DNA]</scope>
    <source>
        <strain evidence="1 2">JCM 16418</strain>
    </source>
</reference>
<dbReference type="InterPro" id="IPR025619">
    <property type="entry name" value="YlzJ"/>
</dbReference>
<dbReference type="EMBL" id="BAVZ01000014">
    <property type="protein sequence ID" value="GAF09753.1"/>
    <property type="molecule type" value="Genomic_DNA"/>
</dbReference>
<protein>
    <recommendedName>
        <fullName evidence="3">YlzJ-like protein</fullName>
    </recommendedName>
</protein>
<accession>W7YQQ7</accession>
<name>W7YQQ7_9BACL</name>
<keyword evidence="2" id="KW-1185">Reference proteome</keyword>